<keyword evidence="2" id="KW-1185">Reference proteome</keyword>
<proteinExistence type="predicted"/>
<reference evidence="1 2" key="1">
    <citation type="submission" date="2020-04" db="EMBL/GenBank/DDBJ databases">
        <title>Perkinsus olseni comparative genomics.</title>
        <authorList>
            <person name="Bogema D.R."/>
        </authorList>
    </citation>
    <scope>NUCLEOTIDE SEQUENCE [LARGE SCALE GENOMIC DNA]</scope>
    <source>
        <strain evidence="1 2">ATCC PRA-207</strain>
    </source>
</reference>
<organism evidence="1 2">
    <name type="scientific">Perkinsus olseni</name>
    <name type="common">Perkinsus atlanticus</name>
    <dbReference type="NCBI Taxonomy" id="32597"/>
    <lineage>
        <taxon>Eukaryota</taxon>
        <taxon>Sar</taxon>
        <taxon>Alveolata</taxon>
        <taxon>Perkinsozoa</taxon>
        <taxon>Perkinsea</taxon>
        <taxon>Perkinsida</taxon>
        <taxon>Perkinsidae</taxon>
        <taxon>Perkinsus</taxon>
    </lineage>
</organism>
<dbReference type="EMBL" id="JABANO010002936">
    <property type="protein sequence ID" value="KAF4757197.1"/>
    <property type="molecule type" value="Genomic_DNA"/>
</dbReference>
<dbReference type="AlphaFoldDB" id="A0A7J6UJ42"/>
<gene>
    <name evidence="1" type="ORF">FOZ63_016919</name>
</gene>
<comment type="caution">
    <text evidence="1">The sequence shown here is derived from an EMBL/GenBank/DDBJ whole genome shotgun (WGS) entry which is preliminary data.</text>
</comment>
<evidence type="ECO:0000313" key="1">
    <source>
        <dbReference type="EMBL" id="KAF4757197.1"/>
    </source>
</evidence>
<protein>
    <submittedName>
        <fullName evidence="1">Uncharacterized protein</fullName>
    </submittedName>
</protein>
<evidence type="ECO:0000313" key="2">
    <source>
        <dbReference type="Proteomes" id="UP000553632"/>
    </source>
</evidence>
<dbReference type="Proteomes" id="UP000553632">
    <property type="component" value="Unassembled WGS sequence"/>
</dbReference>
<accession>A0A7J6UJ42</accession>
<name>A0A7J6UJ42_PEROL</name>
<sequence>MLPPTLAIRICGALAGEIAGIRISPFSEYRATISTPRLMNMKLIRGRMTVLLGHLKVEHPFNYNDPTAGFDPVCEAVHMEQERIVILIEDVKCVFDRVVTVALHPAPLFSKDMTDFRNRLALNLKLITRLMDDRSSPREFILDECIHSIFGYISRPNYVFKPVTWGELVESYDFPVFSFVRGGHLMCAFYGSGGIRLISSDGLGEHRRRHRATPEVVIKLKMAYKKNSCILHEYDSASDMLILLHQEWHLTEQRTPTLDVYDLTEADRIATKPINGLPGDLRIMSMIYESSSDTLLVALGTKDRAGHVEDCTISLFRIKAASFETDPLVDPLWTTELSCQHRPLAKLGRTWSNSLQPVLAEHGSNDYDSLAFLIDETSDFVQLDTWERLAMGPEEGEVPLIYHIYLVDRGVTYFMTRGSLVAARQGQAEVVLGLGRGDGMCSVTREHDTLFVVCSHFDKYQEMNQIEAGLTPTCDTYLSVDKFKIELKY</sequence>